<dbReference type="EMBL" id="OX458333">
    <property type="protein sequence ID" value="CAI8791877.1"/>
    <property type="molecule type" value="Genomic_DNA"/>
</dbReference>
<evidence type="ECO:0000313" key="1">
    <source>
        <dbReference type="EMBL" id="CAI8791877.1"/>
    </source>
</evidence>
<evidence type="ECO:0008006" key="3">
    <source>
        <dbReference type="Google" id="ProtNLM"/>
    </source>
</evidence>
<keyword evidence="2" id="KW-1185">Reference proteome</keyword>
<sequence length="64" mass="7325">MNCLELFELPCIYCKEGQIGIDDQLPRNELIRKRREELGFTANELADQVGYYGMSIEAIDVNAD</sequence>
<reference evidence="1 2" key="1">
    <citation type="submission" date="2023-03" db="EMBL/GenBank/DDBJ databases">
        <authorList>
            <person name="Pearce D."/>
        </authorList>
    </citation>
    <scope>NUCLEOTIDE SEQUENCE [LARGE SCALE GENOMIC DNA]</scope>
    <source>
        <strain evidence="1">Msz</strain>
    </source>
</reference>
<gene>
    <name evidence="1" type="ORF">MSZNOR_1418</name>
</gene>
<accession>A0ABM9I020</accession>
<evidence type="ECO:0000313" key="2">
    <source>
        <dbReference type="Proteomes" id="UP001162030"/>
    </source>
</evidence>
<dbReference type="Proteomes" id="UP001162030">
    <property type="component" value="Chromosome"/>
</dbReference>
<proteinExistence type="predicted"/>
<organism evidence="1 2">
    <name type="scientific">Methylocaldum szegediense</name>
    <dbReference type="NCBI Taxonomy" id="73780"/>
    <lineage>
        <taxon>Bacteria</taxon>
        <taxon>Pseudomonadati</taxon>
        <taxon>Pseudomonadota</taxon>
        <taxon>Gammaproteobacteria</taxon>
        <taxon>Methylococcales</taxon>
        <taxon>Methylococcaceae</taxon>
        <taxon>Methylocaldum</taxon>
    </lineage>
</organism>
<name>A0ABM9I020_9GAMM</name>
<protein>
    <recommendedName>
        <fullName evidence="3">HTH cro/C1-type domain-containing protein</fullName>
    </recommendedName>
</protein>